<feature type="chain" id="PRO_5030655430" description="Secreted protein" evidence="1">
    <location>
        <begin position="30"/>
        <end position="242"/>
    </location>
</feature>
<sequence>MWRPTLRARFRPPLFSVLVLLFLLACTSGSWRDSVLPLASGCDGMGDVHVFIFWHALGERLTRAGIQAVADTPGVTLLEVHVMRWPSSTDSFAACHRKFYANNHAEKGYAVPQRRRYYKPELIESSKGTGPFTVVLFAVDCDSVKDVHVAPCGRQGDECDNAPKAVMLLTLKRMLRKRISTTNKYAIHGTVNGNEAVHDVTSLFGPGYYSRLVSKKHEKRSWNGELTTHPSVECVDALQNGR</sequence>
<protein>
    <recommendedName>
        <fullName evidence="3">Secreted protein</fullName>
    </recommendedName>
</protein>
<dbReference type="AlphaFoldDB" id="A0A7S1T820"/>
<dbReference type="EMBL" id="HBGG01042331">
    <property type="protein sequence ID" value="CAD9227733.1"/>
    <property type="molecule type" value="Transcribed_RNA"/>
</dbReference>
<organism evidence="2">
    <name type="scientific">Tetraselmis chuii</name>
    <dbReference type="NCBI Taxonomy" id="63592"/>
    <lineage>
        <taxon>Eukaryota</taxon>
        <taxon>Viridiplantae</taxon>
        <taxon>Chlorophyta</taxon>
        <taxon>core chlorophytes</taxon>
        <taxon>Chlorodendrophyceae</taxon>
        <taxon>Chlorodendrales</taxon>
        <taxon>Chlorodendraceae</taxon>
        <taxon>Tetraselmis</taxon>
    </lineage>
</organism>
<keyword evidence="1" id="KW-0732">Signal</keyword>
<accession>A0A7S1T820</accession>
<reference evidence="2" key="1">
    <citation type="submission" date="2021-01" db="EMBL/GenBank/DDBJ databases">
        <authorList>
            <person name="Corre E."/>
            <person name="Pelletier E."/>
            <person name="Niang G."/>
            <person name="Scheremetjew M."/>
            <person name="Finn R."/>
            <person name="Kale V."/>
            <person name="Holt S."/>
            <person name="Cochrane G."/>
            <person name="Meng A."/>
            <person name="Brown T."/>
            <person name="Cohen L."/>
        </authorList>
    </citation>
    <scope>NUCLEOTIDE SEQUENCE</scope>
    <source>
        <strain evidence="2">PLY429</strain>
    </source>
</reference>
<name>A0A7S1T820_9CHLO</name>
<gene>
    <name evidence="2" type="ORF">TCHU04912_LOCUS21869</name>
</gene>
<evidence type="ECO:0008006" key="3">
    <source>
        <dbReference type="Google" id="ProtNLM"/>
    </source>
</evidence>
<evidence type="ECO:0000313" key="2">
    <source>
        <dbReference type="EMBL" id="CAD9227733.1"/>
    </source>
</evidence>
<feature type="signal peptide" evidence="1">
    <location>
        <begin position="1"/>
        <end position="29"/>
    </location>
</feature>
<dbReference type="PROSITE" id="PS51257">
    <property type="entry name" value="PROKAR_LIPOPROTEIN"/>
    <property type="match status" value="1"/>
</dbReference>
<evidence type="ECO:0000256" key="1">
    <source>
        <dbReference type="SAM" id="SignalP"/>
    </source>
</evidence>
<proteinExistence type="predicted"/>